<feature type="region of interest" description="Disordered" evidence="1">
    <location>
        <begin position="514"/>
        <end position="545"/>
    </location>
</feature>
<accession>A0AAN8ZJ11</accession>
<comment type="caution">
    <text evidence="2">The sequence shown here is derived from an EMBL/GenBank/DDBJ whole genome shotgun (WGS) entry which is preliminary data.</text>
</comment>
<dbReference type="Proteomes" id="UP001370490">
    <property type="component" value="Unassembled WGS sequence"/>
</dbReference>
<feature type="compositionally biased region" description="Polar residues" evidence="1">
    <location>
        <begin position="460"/>
        <end position="473"/>
    </location>
</feature>
<name>A0AAN8ZJ11_9MAGN</name>
<feature type="compositionally biased region" description="Polar residues" evidence="1">
    <location>
        <begin position="397"/>
        <end position="408"/>
    </location>
</feature>
<evidence type="ECO:0000313" key="2">
    <source>
        <dbReference type="EMBL" id="KAK6943049.1"/>
    </source>
</evidence>
<dbReference type="InterPro" id="IPR021916">
    <property type="entry name" value="DUF3527"/>
</dbReference>
<evidence type="ECO:0000256" key="1">
    <source>
        <dbReference type="SAM" id="MobiDB-lite"/>
    </source>
</evidence>
<proteinExistence type="predicted"/>
<feature type="compositionally biased region" description="Basic and acidic residues" evidence="1">
    <location>
        <begin position="348"/>
        <end position="370"/>
    </location>
</feature>
<dbReference type="Pfam" id="PF12043">
    <property type="entry name" value="DUF3527"/>
    <property type="match status" value="2"/>
</dbReference>
<evidence type="ECO:0000313" key="3">
    <source>
        <dbReference type="Proteomes" id="UP001370490"/>
    </source>
</evidence>
<reference evidence="2 3" key="1">
    <citation type="submission" date="2023-12" db="EMBL/GenBank/DDBJ databases">
        <title>A high-quality genome assembly for Dillenia turbinata (Dilleniales).</title>
        <authorList>
            <person name="Chanderbali A."/>
        </authorList>
    </citation>
    <scope>NUCLEOTIDE SEQUENCE [LARGE SCALE GENOMIC DNA]</scope>
    <source>
        <strain evidence="2">LSX21</strain>
        <tissue evidence="2">Leaf</tissue>
    </source>
</reference>
<gene>
    <name evidence="2" type="ORF">RJ641_028426</name>
</gene>
<sequence length="997" mass="110347">MGYGIELKGGSGQHQTSKLVDEKFCSTKSNRILRFHDKLKEAPFAQSFIDLNLEPKQDVDVRRFIKPTAKGTPLKQWPVRKVATDDELVKHMSNVPSYLQRMDRGENKQPLNFGVLDWDRLEKWKSSQKGVKERGCAKGKSTCSNPTLVAASGSATNSIVGRDETPNPRKKLQPVGLHSNSACSGGLPQGVKLSRGKVTRIQDVETASKSALHGRKKLVWKDQSLGKSISETVLQEGKNNDVKPKQIPVIGSAVANLRDSGVSLTSKQNVSTLDGDKRIRREDLRDLTADLAYQHFPSQPEQIVLILPKDVAYARNLSEDNYAAERTSGIPHSCPLPNRCNPNVKSDLPSHARENSECKELQYDESRRPQCPESATSMLVHDQHAEEGPSQVKHESSNVTDSSLTWSRGSPEAPRERSFWGRDLLCDESHKLWLPNRATPIIVHDQHAEERASRMKHRSSNVTESSTRLNQGNPAALRGRSWEGRDLLCNESCKPQRSNRATTKLLYDQHAEERTSVMTHRRSNATESSMRLNKGCPEAPRGRSLSPNRMFSFGFSRMSRSSSFKEHGAVPQLSSTYVSFKSGPVASGTSSFADKTVSDNACMNNRSRSSPLRRLLDPFLKPKATNLSHAETGQGSSLISGCLRPFDSGESMEEGKHETLTVQALLQLTIKNGLPLFQFVVDNNNDILAATSKGSSTFEKRSSRLDYTFYSVCEIKKKRGSWISQGSKEKSYGYVYNVIGHMKVSNSCWKGQGSRDRFSVRESVLFGVDLKGTDKDAPGFISRAELAAIIMKIPKESSECSPESSECSPKYEFSRNGEENKVFPSTLVILPDGVHGLPHKGAPSPLINRWKTGGSCDCGGWDVGCKLRLLSNNDRCSSMAWPNKGCNSSSNFNLFVQGGGKQRKPILSVAPYERGIFSVKFNRSISLLQAFSICVATMGGLKSPDLLEAENMLEARPLHGINCRDYDRLRASRFVQGRETANAKHVPNPPLSPVGRV</sequence>
<dbReference type="PANTHER" id="PTHR31390">
    <property type="entry name" value="EXPRESSED PROTEIN"/>
    <property type="match status" value="1"/>
</dbReference>
<organism evidence="2 3">
    <name type="scientific">Dillenia turbinata</name>
    <dbReference type="NCBI Taxonomy" id="194707"/>
    <lineage>
        <taxon>Eukaryota</taxon>
        <taxon>Viridiplantae</taxon>
        <taxon>Streptophyta</taxon>
        <taxon>Embryophyta</taxon>
        <taxon>Tracheophyta</taxon>
        <taxon>Spermatophyta</taxon>
        <taxon>Magnoliopsida</taxon>
        <taxon>eudicotyledons</taxon>
        <taxon>Gunneridae</taxon>
        <taxon>Pentapetalae</taxon>
        <taxon>Dilleniales</taxon>
        <taxon>Dilleniaceae</taxon>
        <taxon>Dillenia</taxon>
    </lineage>
</organism>
<keyword evidence="3" id="KW-1185">Reference proteome</keyword>
<protein>
    <submittedName>
        <fullName evidence="2">Uncharacterized protein</fullName>
    </submittedName>
</protein>
<dbReference type="AlphaFoldDB" id="A0AAN8ZJ11"/>
<feature type="region of interest" description="Disordered" evidence="1">
    <location>
        <begin position="326"/>
        <end position="417"/>
    </location>
</feature>
<dbReference type="EMBL" id="JBAMMX010000004">
    <property type="protein sequence ID" value="KAK6943049.1"/>
    <property type="molecule type" value="Genomic_DNA"/>
</dbReference>
<feature type="compositionally biased region" description="Basic and acidic residues" evidence="1">
    <location>
        <begin position="381"/>
        <end position="396"/>
    </location>
</feature>
<dbReference type="PANTHER" id="PTHR31390:SF12">
    <property type="entry name" value="PUTATIVE (DUF3527)-RELATED"/>
    <property type="match status" value="1"/>
</dbReference>
<feature type="region of interest" description="Disordered" evidence="1">
    <location>
        <begin position="158"/>
        <end position="189"/>
    </location>
</feature>
<feature type="region of interest" description="Disordered" evidence="1">
    <location>
        <begin position="454"/>
        <end position="477"/>
    </location>
</feature>